<feature type="domain" description="Transposase InsH N-terminal" evidence="1">
    <location>
        <begin position="10"/>
        <end position="51"/>
    </location>
</feature>
<dbReference type="EMBL" id="JACOOA010000001">
    <property type="protein sequence ID" value="MBC5583163.1"/>
    <property type="molecule type" value="Genomic_DNA"/>
</dbReference>
<keyword evidence="3" id="KW-1185">Reference proteome</keyword>
<accession>A0ABR7BNH9</accession>
<gene>
    <name evidence="2" type="ORF">H8S61_02965</name>
</gene>
<name>A0ABR7BNH9_9ACTN</name>
<sequence length="96" mass="11024">MMFDKHANCGYANGIYSSRKMERATRENTHFMWLAGMAPLDHMTVNRFRNKRIAPVFESIFTSVIELLATWGPIALDTYFLDGTKIEANANKCKFV</sequence>
<comment type="caution">
    <text evidence="2">The sequence shown here is derived from an EMBL/GenBank/DDBJ whole genome shotgun (WGS) entry which is preliminary data.</text>
</comment>
<dbReference type="PANTHER" id="PTHR33408:SF2">
    <property type="entry name" value="TRANSPOSASE DDE DOMAIN-CONTAINING PROTEIN"/>
    <property type="match status" value="1"/>
</dbReference>
<reference evidence="2 3" key="1">
    <citation type="submission" date="2020-08" db="EMBL/GenBank/DDBJ databases">
        <title>Genome public.</title>
        <authorList>
            <person name="Liu C."/>
            <person name="Sun Q."/>
        </authorList>
    </citation>
    <scope>NUCLEOTIDE SEQUENCE [LARGE SCALE GENOMIC DNA]</scope>
    <source>
        <strain evidence="2 3">NSJ-70</strain>
    </source>
</reference>
<proteinExistence type="predicted"/>
<dbReference type="PANTHER" id="PTHR33408">
    <property type="entry name" value="TRANSPOSASE"/>
    <property type="match status" value="1"/>
</dbReference>
<organism evidence="2 3">
    <name type="scientific">Eggerthella hominis</name>
    <dbReference type="NCBI Taxonomy" id="2763043"/>
    <lineage>
        <taxon>Bacteria</taxon>
        <taxon>Bacillati</taxon>
        <taxon>Actinomycetota</taxon>
        <taxon>Coriobacteriia</taxon>
        <taxon>Eggerthellales</taxon>
        <taxon>Eggerthellaceae</taxon>
        <taxon>Eggerthella</taxon>
    </lineage>
</organism>
<protein>
    <submittedName>
        <fullName evidence="2">Transposase</fullName>
    </submittedName>
</protein>
<evidence type="ECO:0000313" key="2">
    <source>
        <dbReference type="EMBL" id="MBC5583163.1"/>
    </source>
</evidence>
<dbReference type="InterPro" id="IPR008490">
    <property type="entry name" value="Transposase_InsH_N"/>
</dbReference>
<evidence type="ECO:0000313" key="3">
    <source>
        <dbReference type="Proteomes" id="UP000622448"/>
    </source>
</evidence>
<dbReference type="Pfam" id="PF05598">
    <property type="entry name" value="DUF772"/>
    <property type="match status" value="1"/>
</dbReference>
<dbReference type="Proteomes" id="UP000622448">
    <property type="component" value="Unassembled WGS sequence"/>
</dbReference>
<evidence type="ECO:0000259" key="1">
    <source>
        <dbReference type="Pfam" id="PF05598"/>
    </source>
</evidence>